<keyword evidence="4 6" id="KW-1133">Transmembrane helix</keyword>
<feature type="transmembrane region" description="Helical" evidence="6">
    <location>
        <begin position="88"/>
        <end position="107"/>
    </location>
</feature>
<protein>
    <submittedName>
        <fullName evidence="7">Uncharacterized protein</fullName>
    </submittedName>
</protein>
<keyword evidence="3 6" id="KW-0812">Transmembrane</keyword>
<feature type="transmembrane region" description="Helical" evidence="6">
    <location>
        <begin position="114"/>
        <end position="131"/>
    </location>
</feature>
<accession>A0A098E9I6</accession>
<evidence type="ECO:0000256" key="6">
    <source>
        <dbReference type="SAM" id="Phobius"/>
    </source>
</evidence>
<comment type="subcellular location">
    <subcellularLocation>
        <location evidence="1">Cell membrane</location>
        <topology evidence="1">Multi-pass membrane protein</topology>
    </subcellularLocation>
</comment>
<evidence type="ECO:0000256" key="3">
    <source>
        <dbReference type="ARBA" id="ARBA00022692"/>
    </source>
</evidence>
<sequence length="139" mass="14572">MVKADTEHIIKAGRGGNKLIAVGLIALLLIMGGLSLINISKSLYSTAVNEGGLGSEEAKSILGDTLTILIITSLIGALAFYLEGSPKFTTAILLAAVVAICKAVMVMDFIADDWLFYVGLGILSVAIAYTIKLLKEEAD</sequence>
<evidence type="ECO:0000256" key="1">
    <source>
        <dbReference type="ARBA" id="ARBA00004651"/>
    </source>
</evidence>
<dbReference type="GO" id="GO:0005886">
    <property type="term" value="C:plasma membrane"/>
    <property type="evidence" value="ECO:0007669"/>
    <property type="project" value="UniProtKB-SubCell"/>
</dbReference>
<name>A0A098E9I6_9ZZZZ</name>
<evidence type="ECO:0000256" key="5">
    <source>
        <dbReference type="ARBA" id="ARBA00023136"/>
    </source>
</evidence>
<keyword evidence="2" id="KW-1003">Cell membrane</keyword>
<dbReference type="Pfam" id="PF06146">
    <property type="entry name" value="PsiE"/>
    <property type="match status" value="1"/>
</dbReference>
<dbReference type="AlphaFoldDB" id="A0A098E9I6"/>
<evidence type="ECO:0000313" key="7">
    <source>
        <dbReference type="EMBL" id="CEG12672.1"/>
    </source>
</evidence>
<organism evidence="7">
    <name type="scientific">groundwater metagenome</name>
    <dbReference type="NCBI Taxonomy" id="717931"/>
    <lineage>
        <taxon>unclassified sequences</taxon>
        <taxon>metagenomes</taxon>
        <taxon>ecological metagenomes</taxon>
    </lineage>
</organism>
<dbReference type="EMBL" id="CCXY01000180">
    <property type="protein sequence ID" value="CEG12672.1"/>
    <property type="molecule type" value="Genomic_DNA"/>
</dbReference>
<evidence type="ECO:0000256" key="4">
    <source>
        <dbReference type="ARBA" id="ARBA00022989"/>
    </source>
</evidence>
<keyword evidence="5 6" id="KW-0472">Membrane</keyword>
<proteinExistence type="predicted"/>
<feature type="transmembrane region" description="Helical" evidence="6">
    <location>
        <begin position="20"/>
        <end position="40"/>
    </location>
</feature>
<reference evidence="7" key="1">
    <citation type="submission" date="2014-09" db="EMBL/GenBank/DDBJ databases">
        <authorList>
            <person name="Probst J Alexander"/>
        </authorList>
    </citation>
    <scope>NUCLEOTIDE SEQUENCE</scope>
</reference>
<dbReference type="InterPro" id="IPR020948">
    <property type="entry name" value="P_starv_induced_PsiE-like"/>
</dbReference>
<gene>
    <name evidence="7" type="ORF">MSIBF_A2600009</name>
</gene>
<evidence type="ECO:0000256" key="2">
    <source>
        <dbReference type="ARBA" id="ARBA00022475"/>
    </source>
</evidence>
<feature type="transmembrane region" description="Helical" evidence="6">
    <location>
        <begin position="61"/>
        <end position="82"/>
    </location>
</feature>